<accession>A0AAN9A7Q0</accession>
<proteinExistence type="predicted"/>
<evidence type="ECO:0000313" key="2">
    <source>
        <dbReference type="EMBL" id="KAK7077723.1"/>
    </source>
</evidence>
<protein>
    <submittedName>
        <fullName evidence="2">Uncharacterized protein</fullName>
    </submittedName>
</protein>
<dbReference type="InterPro" id="IPR006201">
    <property type="entry name" value="Neur_channel"/>
</dbReference>
<feature type="transmembrane region" description="Helical" evidence="1">
    <location>
        <begin position="228"/>
        <end position="252"/>
    </location>
</feature>
<reference evidence="2 3" key="1">
    <citation type="submission" date="2023-11" db="EMBL/GenBank/DDBJ databases">
        <title>Halocaridina rubra genome assembly.</title>
        <authorList>
            <person name="Smith C."/>
        </authorList>
    </citation>
    <scope>NUCLEOTIDE SEQUENCE [LARGE SCALE GENOMIC DNA]</scope>
    <source>
        <strain evidence="2">EP-1</strain>
        <tissue evidence="2">Whole</tissue>
    </source>
</reference>
<feature type="transmembrane region" description="Helical" evidence="1">
    <location>
        <begin position="76"/>
        <end position="94"/>
    </location>
</feature>
<dbReference type="GO" id="GO:0005216">
    <property type="term" value="F:monoatomic ion channel activity"/>
    <property type="evidence" value="ECO:0007669"/>
    <property type="project" value="InterPro"/>
</dbReference>
<keyword evidence="1" id="KW-0472">Membrane</keyword>
<feature type="transmembrane region" description="Helical" evidence="1">
    <location>
        <begin position="106"/>
        <end position="124"/>
    </location>
</feature>
<dbReference type="GO" id="GO:0004888">
    <property type="term" value="F:transmembrane signaling receptor activity"/>
    <property type="evidence" value="ECO:0007669"/>
    <property type="project" value="InterPro"/>
</dbReference>
<dbReference type="Gene3D" id="1.20.58.390">
    <property type="entry name" value="Neurotransmitter-gated ion-channel transmembrane domain"/>
    <property type="match status" value="1"/>
</dbReference>
<dbReference type="EMBL" id="JAXCGZ010008362">
    <property type="protein sequence ID" value="KAK7077723.1"/>
    <property type="molecule type" value="Genomic_DNA"/>
</dbReference>
<evidence type="ECO:0000256" key="1">
    <source>
        <dbReference type="SAM" id="Phobius"/>
    </source>
</evidence>
<feature type="transmembrane region" description="Helical" evidence="1">
    <location>
        <begin position="136"/>
        <end position="156"/>
    </location>
</feature>
<keyword evidence="3" id="KW-1185">Reference proteome</keyword>
<dbReference type="InterPro" id="IPR038050">
    <property type="entry name" value="Neuro_actylchol_rec"/>
</dbReference>
<sequence>MAFPFDVQICLLSVQLNGPGNPEINLESLIVTGGNTSLPAYRMPSVRCRPTAKEHVRRVELAILLERRGEAFLKSAIGPCLILGLLGHISFLAFPVDEFNERASTSLSLLIVVASLFSQAVSSLPASASSKAIDEWFFYFILRFFLFFLAQCLVEYQRRRLIKKQKSQVVPEIHAKMRAKNDFGRVVEHPRRSEGDEMLSSERHPSRAFWKQRDTFQDKFLLIQPSSVNMTCFVLGIFVDIAFVLIFCYNIHLQNSNIREQFENYEVCCS</sequence>
<organism evidence="2 3">
    <name type="scientific">Halocaridina rubra</name>
    <name type="common">Hawaiian red shrimp</name>
    <dbReference type="NCBI Taxonomy" id="373956"/>
    <lineage>
        <taxon>Eukaryota</taxon>
        <taxon>Metazoa</taxon>
        <taxon>Ecdysozoa</taxon>
        <taxon>Arthropoda</taxon>
        <taxon>Crustacea</taxon>
        <taxon>Multicrustacea</taxon>
        <taxon>Malacostraca</taxon>
        <taxon>Eumalacostraca</taxon>
        <taxon>Eucarida</taxon>
        <taxon>Decapoda</taxon>
        <taxon>Pleocyemata</taxon>
        <taxon>Caridea</taxon>
        <taxon>Atyoidea</taxon>
        <taxon>Atyidae</taxon>
        <taxon>Halocaridina</taxon>
    </lineage>
</organism>
<name>A0AAN9A7Q0_HALRR</name>
<dbReference type="SUPFAM" id="SSF90112">
    <property type="entry name" value="Neurotransmitter-gated ion-channel transmembrane pore"/>
    <property type="match status" value="1"/>
</dbReference>
<keyword evidence="1" id="KW-1133">Transmembrane helix</keyword>
<dbReference type="AlphaFoldDB" id="A0AAN9A7Q0"/>
<dbReference type="PANTHER" id="PTHR18945">
    <property type="entry name" value="NEUROTRANSMITTER GATED ION CHANNEL"/>
    <property type="match status" value="1"/>
</dbReference>
<dbReference type="Proteomes" id="UP001381693">
    <property type="component" value="Unassembled WGS sequence"/>
</dbReference>
<comment type="caution">
    <text evidence="2">The sequence shown here is derived from an EMBL/GenBank/DDBJ whole genome shotgun (WGS) entry which is preliminary data.</text>
</comment>
<dbReference type="GO" id="GO:0016020">
    <property type="term" value="C:membrane"/>
    <property type="evidence" value="ECO:0007669"/>
    <property type="project" value="InterPro"/>
</dbReference>
<evidence type="ECO:0000313" key="3">
    <source>
        <dbReference type="Proteomes" id="UP001381693"/>
    </source>
</evidence>
<gene>
    <name evidence="2" type="ORF">SK128_013344</name>
</gene>
<dbReference type="InterPro" id="IPR036719">
    <property type="entry name" value="Neuro-gated_channel_TM_sf"/>
</dbReference>
<keyword evidence="1" id="KW-0812">Transmembrane</keyword>